<dbReference type="SUPFAM" id="SSF56784">
    <property type="entry name" value="HAD-like"/>
    <property type="match status" value="1"/>
</dbReference>
<dbReference type="InterPro" id="IPR036412">
    <property type="entry name" value="HAD-like_sf"/>
</dbReference>
<feature type="active site" description="Nucleophile" evidence="2">
    <location>
        <position position="7"/>
    </location>
</feature>
<dbReference type="GO" id="GO:0009223">
    <property type="term" value="P:pyrimidine deoxyribonucleotide catabolic process"/>
    <property type="evidence" value="ECO:0007669"/>
    <property type="project" value="TreeGrafter"/>
</dbReference>
<dbReference type="Gene3D" id="3.40.50.1000">
    <property type="entry name" value="HAD superfamily/HAD-like"/>
    <property type="match status" value="1"/>
</dbReference>
<accession>A0A3A3GBZ7</accession>
<dbReference type="PANTHER" id="PTHR16504:SF4">
    <property type="entry name" value="5'(3')-DEOXYRIBONUCLEOTIDASE"/>
    <property type="match status" value="1"/>
</dbReference>
<evidence type="ECO:0000256" key="2">
    <source>
        <dbReference type="PIRSR" id="PIRSR610708-1"/>
    </source>
</evidence>
<evidence type="ECO:0000256" key="1">
    <source>
        <dbReference type="ARBA" id="ARBA00009589"/>
    </source>
</evidence>
<name>A0A3A3GBZ7_PANTH</name>
<dbReference type="EMBL" id="QYZD01000040">
    <property type="protein sequence ID" value="RJG19055.1"/>
    <property type="molecule type" value="Genomic_DNA"/>
</dbReference>
<dbReference type="InterPro" id="IPR023214">
    <property type="entry name" value="HAD_sf"/>
</dbReference>
<dbReference type="GO" id="GO:0008253">
    <property type="term" value="F:5'-nucleotidase activity"/>
    <property type="evidence" value="ECO:0007669"/>
    <property type="project" value="InterPro"/>
</dbReference>
<protein>
    <submittedName>
        <fullName evidence="3">5'-3'-deoxyribonucleotidase</fullName>
    </submittedName>
</protein>
<evidence type="ECO:0000313" key="4">
    <source>
        <dbReference type="Proteomes" id="UP000266177"/>
    </source>
</evidence>
<dbReference type="SFLD" id="SFLDS00003">
    <property type="entry name" value="Haloacid_Dehalogenase"/>
    <property type="match status" value="1"/>
</dbReference>
<gene>
    <name evidence="3" type="ORF">DQX05_26295</name>
</gene>
<dbReference type="SFLD" id="SFLDG01146">
    <property type="entry name" value="C1.2.2"/>
    <property type="match status" value="1"/>
</dbReference>
<comment type="similarity">
    <text evidence="1">Belongs to the 5'(3')-deoxyribonucleotidase family.</text>
</comment>
<comment type="caution">
    <text evidence="3">The sequence shown here is derived from an EMBL/GenBank/DDBJ whole genome shotgun (WGS) entry which is preliminary data.</text>
</comment>
<dbReference type="Pfam" id="PF06941">
    <property type="entry name" value="NT5C"/>
    <property type="match status" value="1"/>
</dbReference>
<dbReference type="AlphaFoldDB" id="A0A3A3GBZ7"/>
<organism evidence="3 4">
    <name type="scientific">Paenibacillus thiaminolyticus</name>
    <name type="common">Bacillus thiaminolyticus</name>
    <dbReference type="NCBI Taxonomy" id="49283"/>
    <lineage>
        <taxon>Bacteria</taxon>
        <taxon>Bacillati</taxon>
        <taxon>Bacillota</taxon>
        <taxon>Bacilli</taxon>
        <taxon>Bacillales</taxon>
        <taxon>Paenibacillaceae</taxon>
        <taxon>Paenibacillus</taxon>
    </lineage>
</organism>
<dbReference type="RefSeq" id="WP_119796272.1">
    <property type="nucleotide sequence ID" value="NZ_QYZD01000040.1"/>
</dbReference>
<dbReference type="SFLD" id="SFLDG01126">
    <property type="entry name" value="C1.2:_Nucleotidase_Like"/>
    <property type="match status" value="1"/>
</dbReference>
<sequence length="194" mass="22495">MERIAIDMDEVMADTAGTHREWYNRDYGDTVTAAELQGRTLAQVRPDRKREIDSYFRREDFFRQLKVMEHSQEVICELSRHYEIFITTAAMEVPASFRAKYEWLQEHFGFLSDMNFVFCGDKSIIRADYMIDDNVNQLRRFQGQGILFSAPHNAGEQGFVRVDSWLEAGAWLMAKLRATDEAAAEGDLRCSMNA</sequence>
<dbReference type="Gene3D" id="1.10.40.40">
    <property type="entry name" value="Deoxyribonucleotidase, domain 2"/>
    <property type="match status" value="1"/>
</dbReference>
<dbReference type="Proteomes" id="UP000266177">
    <property type="component" value="Unassembled WGS sequence"/>
</dbReference>
<proteinExistence type="inferred from homology"/>
<evidence type="ECO:0000313" key="3">
    <source>
        <dbReference type="EMBL" id="RJG19055.1"/>
    </source>
</evidence>
<dbReference type="OrthoDB" id="278110at2"/>
<feature type="active site" description="Proton donor" evidence="2">
    <location>
        <position position="9"/>
    </location>
</feature>
<dbReference type="InterPro" id="IPR010708">
    <property type="entry name" value="5'(3')-deoxyribonucleotidase"/>
</dbReference>
<dbReference type="PANTHER" id="PTHR16504">
    <property type="entry name" value="5'(3')-DEOXYRIBONUCLEOTIDASE"/>
    <property type="match status" value="1"/>
</dbReference>
<reference evidence="3 4" key="1">
    <citation type="submission" date="2018-09" db="EMBL/GenBank/DDBJ databases">
        <title>Paenibacillus SK2017-BO5.</title>
        <authorList>
            <person name="Piskunova J.V."/>
            <person name="Dubiley S.A."/>
            <person name="Severinov K.V."/>
        </authorList>
    </citation>
    <scope>NUCLEOTIDE SEQUENCE [LARGE SCALE GENOMIC DNA]</scope>
    <source>
        <strain evidence="3 4">BO5</strain>
    </source>
</reference>